<gene>
    <name evidence="2" type="ORF">LC586_01150</name>
</gene>
<evidence type="ECO:0000313" key="2">
    <source>
        <dbReference type="EMBL" id="MCC5597883.1"/>
    </source>
</evidence>
<feature type="transmembrane region" description="Helical" evidence="1">
    <location>
        <begin position="86"/>
        <end position="109"/>
    </location>
</feature>
<keyword evidence="1" id="KW-1133">Transmembrane helix</keyword>
<proteinExistence type="predicted"/>
<feature type="transmembrane region" description="Helical" evidence="1">
    <location>
        <begin position="166"/>
        <end position="187"/>
    </location>
</feature>
<feature type="transmembrane region" description="Helical" evidence="1">
    <location>
        <begin position="207"/>
        <end position="226"/>
    </location>
</feature>
<sequence length="231" mass="24262">MFKTKLSQSHALGEFYTLRLMHRHIGAIAVLILISLLSSLSGTPVNHTISNCWEGFLWGLADPVIGLDCLVGIVAIGLLSSVFVRGAAIAGCFVLATVLGIVIHLFQLNLPGIEIAMPTAGAAIAISTIVFGTMLMLPNQPNFIVLALVGVSAGLFQGYADAESIIGAGMMPLIAYILGMTLTLFAVAMSAREIGSAMGMGEIDQILPWKISIAGFAFCAIGIVFLRNSII</sequence>
<keyword evidence="1" id="KW-0472">Membrane</keyword>
<keyword evidence="1" id="KW-0812">Transmembrane</keyword>
<dbReference type="EMBL" id="JAIVFQ010000001">
    <property type="protein sequence ID" value="MCC5597883.1"/>
    <property type="molecule type" value="Genomic_DNA"/>
</dbReference>
<dbReference type="InterPro" id="IPR007038">
    <property type="entry name" value="HupE_UreJ"/>
</dbReference>
<feature type="transmembrane region" description="Helical" evidence="1">
    <location>
        <begin position="60"/>
        <end position="79"/>
    </location>
</feature>
<name>A0ABS8I2E5_9NOSO</name>
<evidence type="ECO:0000256" key="1">
    <source>
        <dbReference type="SAM" id="Phobius"/>
    </source>
</evidence>
<accession>A0ABS8I2E5</accession>
<dbReference type="RefSeq" id="WP_229482563.1">
    <property type="nucleotide sequence ID" value="NZ_JAIVFQ010000001.1"/>
</dbReference>
<feature type="transmembrane region" description="Helical" evidence="1">
    <location>
        <begin position="20"/>
        <end position="40"/>
    </location>
</feature>
<comment type="caution">
    <text evidence="2">The sequence shown here is derived from an EMBL/GenBank/DDBJ whole genome shotgun (WGS) entry which is preliminary data.</text>
</comment>
<reference evidence="2 3" key="1">
    <citation type="journal article" date="2021" name="Microorganisms">
        <title>Genome Evolution of Filamentous Cyanobacterium Nostoc Species: From Facultative Symbiosis to Free Living.</title>
        <authorList>
            <person name="Huo D."/>
            <person name="Li H."/>
            <person name="Cai F."/>
            <person name="Guo X."/>
            <person name="Qiao Z."/>
            <person name="Wang W."/>
            <person name="Yu G."/>
            <person name="Li R."/>
        </authorList>
    </citation>
    <scope>NUCLEOTIDE SEQUENCE [LARGE SCALE GENOMIC DNA]</scope>
    <source>
        <strain evidence="2 3">CHAB 5714</strain>
    </source>
</reference>
<feature type="transmembrane region" description="Helical" evidence="1">
    <location>
        <begin position="115"/>
        <end position="136"/>
    </location>
</feature>
<protein>
    <submittedName>
        <fullName evidence="2">HupE/UreJ family protein</fullName>
    </submittedName>
</protein>
<keyword evidence="3" id="KW-1185">Reference proteome</keyword>
<evidence type="ECO:0000313" key="3">
    <source>
        <dbReference type="Proteomes" id="UP001199525"/>
    </source>
</evidence>
<dbReference type="Pfam" id="PF04955">
    <property type="entry name" value="HupE_UreJ"/>
    <property type="match status" value="1"/>
</dbReference>
<feature type="transmembrane region" description="Helical" evidence="1">
    <location>
        <begin position="143"/>
        <end position="160"/>
    </location>
</feature>
<dbReference type="Proteomes" id="UP001199525">
    <property type="component" value="Unassembled WGS sequence"/>
</dbReference>
<organism evidence="2 3">
    <name type="scientific">Nostoc favosum CHAB5714</name>
    <dbReference type="NCBI Taxonomy" id="2780399"/>
    <lineage>
        <taxon>Bacteria</taxon>
        <taxon>Bacillati</taxon>
        <taxon>Cyanobacteriota</taxon>
        <taxon>Cyanophyceae</taxon>
        <taxon>Nostocales</taxon>
        <taxon>Nostocaceae</taxon>
        <taxon>Nostoc</taxon>
        <taxon>Nostoc favosum</taxon>
    </lineage>
</organism>